<evidence type="ECO:0000256" key="2">
    <source>
        <dbReference type="ARBA" id="ARBA00005887"/>
    </source>
</evidence>
<feature type="transmembrane region" description="Helical" evidence="8">
    <location>
        <begin position="269"/>
        <end position="288"/>
    </location>
</feature>
<feature type="transmembrane region" description="Helical" evidence="8">
    <location>
        <begin position="324"/>
        <end position="344"/>
    </location>
</feature>
<feature type="transmembrane region" description="Helical" evidence="8">
    <location>
        <begin position="356"/>
        <end position="376"/>
    </location>
</feature>
<dbReference type="SUPFAM" id="SSF111352">
    <property type="entry name" value="Ammonium transporter"/>
    <property type="match status" value="1"/>
</dbReference>
<evidence type="ECO:0000256" key="1">
    <source>
        <dbReference type="ARBA" id="ARBA00004141"/>
    </source>
</evidence>
<dbReference type="InterPro" id="IPR001905">
    <property type="entry name" value="Ammonium_transpt"/>
</dbReference>
<sequence length="445" mass="45801">MCTISRRAAANPAKTLLKSRLSPIPRPSSWRSQEHQGPFTESPMDSGNNAWILTSTALVLLMTLPGLALFYGGMVRRKNVLSTLMQSLGAAAVVTVLWALIAYSLAFSDGGAVNAFVGGLGRIGLSGIMPDTMSGDLPENLFLMFQLTFAIITVAIIAGAAVERIRFSAFMVFGAAWLILVYAPICHWVWGGGFLGEAGVLDFAGGAVVHINAGVAGLVLAKFLGPRKGYPGANLAPDNLVLTVTGAGMLWVGWFGFNGGSALAADGAAAHAFVTTQIAAASAVLVWIGLEWILRGKASVLGAASGAIAGLVAITPAAGFVPSWAAFVIGSCGAFGAYWGVTALKKVLKIDDTLDAFGLHGLGGLVGAVLTGVFASEAIGGAGGAIEGNWLQVWTQTWGALAAAMYCGVVTTVILFVQSKIMTLRVDEEGEISGLDTTLHGESVG</sequence>
<evidence type="ECO:0000256" key="9">
    <source>
        <dbReference type="SAM" id="MobiDB-lite"/>
    </source>
</evidence>
<dbReference type="NCBIfam" id="TIGR00836">
    <property type="entry name" value="amt"/>
    <property type="match status" value="1"/>
</dbReference>
<keyword evidence="5 8" id="KW-1133">Transmembrane helix</keyword>
<dbReference type="Pfam" id="PF00909">
    <property type="entry name" value="Ammonium_transp"/>
    <property type="match status" value="1"/>
</dbReference>
<evidence type="ECO:0000313" key="11">
    <source>
        <dbReference type="EMBL" id="RKR04170.1"/>
    </source>
</evidence>
<protein>
    <recommendedName>
        <fullName evidence="8">Ammonium transporter</fullName>
    </recommendedName>
</protein>
<feature type="transmembrane region" description="Helical" evidence="8">
    <location>
        <begin position="141"/>
        <end position="162"/>
    </location>
</feature>
<evidence type="ECO:0000313" key="12">
    <source>
        <dbReference type="Proteomes" id="UP000273675"/>
    </source>
</evidence>
<feature type="transmembrane region" description="Helical" evidence="8">
    <location>
        <begin position="300"/>
        <end position="318"/>
    </location>
</feature>
<feature type="transmembrane region" description="Helical" evidence="8">
    <location>
        <begin position="169"/>
        <end position="191"/>
    </location>
</feature>
<feature type="transmembrane region" description="Helical" evidence="8">
    <location>
        <begin position="396"/>
        <end position="417"/>
    </location>
</feature>
<dbReference type="Proteomes" id="UP000273675">
    <property type="component" value="Unassembled WGS sequence"/>
</dbReference>
<evidence type="ECO:0000259" key="10">
    <source>
        <dbReference type="Pfam" id="PF00909"/>
    </source>
</evidence>
<dbReference type="InterPro" id="IPR024041">
    <property type="entry name" value="NH4_transpt_AmtB-like_dom"/>
</dbReference>
<dbReference type="AlphaFoldDB" id="A0A495DND0"/>
<dbReference type="PANTHER" id="PTHR43029:SF10">
    <property type="entry name" value="AMMONIUM TRANSPORTER MEP2"/>
    <property type="match status" value="1"/>
</dbReference>
<dbReference type="PRINTS" id="PR00342">
    <property type="entry name" value="RHESUSRHD"/>
</dbReference>
<dbReference type="GO" id="GO:0005886">
    <property type="term" value="C:plasma membrane"/>
    <property type="evidence" value="ECO:0007669"/>
    <property type="project" value="UniProtKB-SubCell"/>
</dbReference>
<evidence type="ECO:0000256" key="4">
    <source>
        <dbReference type="ARBA" id="ARBA00022692"/>
    </source>
</evidence>
<name>A0A495DND0_9PROT</name>
<evidence type="ECO:0000256" key="5">
    <source>
        <dbReference type="ARBA" id="ARBA00022989"/>
    </source>
</evidence>
<dbReference type="PANTHER" id="PTHR43029">
    <property type="entry name" value="AMMONIUM TRANSPORTER MEP2"/>
    <property type="match status" value="1"/>
</dbReference>
<evidence type="ECO:0000256" key="6">
    <source>
        <dbReference type="ARBA" id="ARBA00023136"/>
    </source>
</evidence>
<dbReference type="EMBL" id="RBIM01000001">
    <property type="protein sequence ID" value="RKR04170.1"/>
    <property type="molecule type" value="Genomic_DNA"/>
</dbReference>
<evidence type="ECO:0000256" key="8">
    <source>
        <dbReference type="RuleBase" id="RU362002"/>
    </source>
</evidence>
<comment type="similarity">
    <text evidence="2 8">Belongs to the ammonia transporter channel (TC 1.A.11.2) family.</text>
</comment>
<feature type="transmembrane region" description="Helical" evidence="8">
    <location>
        <begin position="50"/>
        <end position="72"/>
    </location>
</feature>
<dbReference type="InterPro" id="IPR002229">
    <property type="entry name" value="RhesusRHD"/>
</dbReference>
<proteinExistence type="inferred from homology"/>
<evidence type="ECO:0000256" key="7">
    <source>
        <dbReference type="ARBA" id="ARBA00023177"/>
    </source>
</evidence>
<feature type="transmembrane region" description="Helical" evidence="8">
    <location>
        <begin position="84"/>
        <end position="106"/>
    </location>
</feature>
<comment type="caution">
    <text evidence="11">The sequence shown here is derived from an EMBL/GenBank/DDBJ whole genome shotgun (WGS) entry which is preliminary data.</text>
</comment>
<keyword evidence="3 8" id="KW-0813">Transport</keyword>
<feature type="transmembrane region" description="Helical" evidence="8">
    <location>
        <begin position="236"/>
        <end position="257"/>
    </location>
</feature>
<feature type="transmembrane region" description="Helical" evidence="8">
    <location>
        <begin position="203"/>
        <end position="224"/>
    </location>
</feature>
<reference evidence="11 12" key="1">
    <citation type="submission" date="2018-10" db="EMBL/GenBank/DDBJ databases">
        <title>Genomic Encyclopedia of Type Strains, Phase IV (KMG-IV): sequencing the most valuable type-strain genomes for metagenomic binning, comparative biology and taxonomic classification.</title>
        <authorList>
            <person name="Goeker M."/>
        </authorList>
    </citation>
    <scope>NUCLEOTIDE SEQUENCE [LARGE SCALE GENOMIC DNA]</scope>
    <source>
        <strain evidence="11 12">DSM 4734</strain>
    </source>
</reference>
<keyword evidence="6 8" id="KW-0472">Membrane</keyword>
<keyword evidence="7 8" id="KW-0924">Ammonia transport</keyword>
<keyword evidence="4 8" id="KW-0812">Transmembrane</keyword>
<organism evidence="11 12">
    <name type="scientific">Maricaulis maris</name>
    <dbReference type="NCBI Taxonomy" id="74318"/>
    <lineage>
        <taxon>Bacteria</taxon>
        <taxon>Pseudomonadati</taxon>
        <taxon>Pseudomonadota</taxon>
        <taxon>Alphaproteobacteria</taxon>
        <taxon>Maricaulales</taxon>
        <taxon>Maricaulaceae</taxon>
        <taxon>Maricaulis</taxon>
    </lineage>
</organism>
<comment type="subcellular location">
    <subcellularLocation>
        <location evidence="8">Cell membrane</location>
        <topology evidence="8">Multi-pass membrane protein</topology>
    </subcellularLocation>
    <subcellularLocation>
        <location evidence="1">Membrane</location>
        <topology evidence="1">Multi-pass membrane protein</topology>
    </subcellularLocation>
</comment>
<dbReference type="InterPro" id="IPR029020">
    <property type="entry name" value="Ammonium/urea_transptr"/>
</dbReference>
<evidence type="ECO:0000256" key="3">
    <source>
        <dbReference type="ARBA" id="ARBA00022448"/>
    </source>
</evidence>
<dbReference type="GO" id="GO:0008519">
    <property type="term" value="F:ammonium channel activity"/>
    <property type="evidence" value="ECO:0007669"/>
    <property type="project" value="InterPro"/>
</dbReference>
<dbReference type="Gene3D" id="1.10.3430.10">
    <property type="entry name" value="Ammonium transporter AmtB like domains"/>
    <property type="match status" value="1"/>
</dbReference>
<accession>A0A495DND0</accession>
<feature type="region of interest" description="Disordered" evidence="9">
    <location>
        <begin position="20"/>
        <end position="43"/>
    </location>
</feature>
<gene>
    <name evidence="11" type="ORF">C7435_0614</name>
</gene>
<feature type="domain" description="Ammonium transporter AmtB-like" evidence="10">
    <location>
        <begin position="50"/>
        <end position="443"/>
    </location>
</feature>